<evidence type="ECO:0000256" key="2">
    <source>
        <dbReference type="ARBA" id="ARBA00022676"/>
    </source>
</evidence>
<keyword evidence="2" id="KW-0328">Glycosyltransferase</keyword>
<dbReference type="GO" id="GO:0016757">
    <property type="term" value="F:glycosyltransferase activity"/>
    <property type="evidence" value="ECO:0007669"/>
    <property type="project" value="UniProtKB-KW"/>
</dbReference>
<gene>
    <name evidence="6" type="ORF">CLV99_2891</name>
</gene>
<feature type="transmembrane region" description="Helical" evidence="4">
    <location>
        <begin position="612"/>
        <end position="632"/>
    </location>
</feature>
<dbReference type="InterPro" id="IPR017850">
    <property type="entry name" value="Alkaline_phosphatase_core_sf"/>
</dbReference>
<evidence type="ECO:0000259" key="5">
    <source>
        <dbReference type="Pfam" id="PF00884"/>
    </source>
</evidence>
<dbReference type="Pfam" id="PF00884">
    <property type="entry name" value="Sulfatase"/>
    <property type="match status" value="1"/>
</dbReference>
<dbReference type="SUPFAM" id="SSF53448">
    <property type="entry name" value="Nucleotide-diphospho-sugar transferases"/>
    <property type="match status" value="1"/>
</dbReference>
<dbReference type="Proteomes" id="UP000295292">
    <property type="component" value="Unassembled WGS sequence"/>
</dbReference>
<dbReference type="RefSeq" id="WP_133585133.1">
    <property type="nucleotide sequence ID" value="NZ_SNYV01000015.1"/>
</dbReference>
<reference evidence="6 7" key="1">
    <citation type="submission" date="2019-03" db="EMBL/GenBank/DDBJ databases">
        <title>Genomic Encyclopedia of Archaeal and Bacterial Type Strains, Phase II (KMG-II): from individual species to whole genera.</title>
        <authorList>
            <person name="Goeker M."/>
        </authorList>
    </citation>
    <scope>NUCLEOTIDE SEQUENCE [LARGE SCALE GENOMIC DNA]</scope>
    <source>
        <strain evidence="6 7">DSM 28353</strain>
    </source>
</reference>
<dbReference type="Pfam" id="PF13641">
    <property type="entry name" value="Glyco_tranf_2_3"/>
    <property type="match status" value="1"/>
</dbReference>
<evidence type="ECO:0000256" key="1">
    <source>
        <dbReference type="ARBA" id="ARBA00006739"/>
    </source>
</evidence>
<keyword evidence="4" id="KW-1133">Transmembrane helix</keyword>
<keyword evidence="7" id="KW-1185">Reference proteome</keyword>
<feature type="transmembrane region" description="Helical" evidence="4">
    <location>
        <begin position="566"/>
        <end position="585"/>
    </location>
</feature>
<dbReference type="InterPro" id="IPR029044">
    <property type="entry name" value="Nucleotide-diphossugar_trans"/>
</dbReference>
<organism evidence="6 7">
    <name type="scientific">Sphingobacterium yanglingense</name>
    <dbReference type="NCBI Taxonomy" id="1437280"/>
    <lineage>
        <taxon>Bacteria</taxon>
        <taxon>Pseudomonadati</taxon>
        <taxon>Bacteroidota</taxon>
        <taxon>Sphingobacteriia</taxon>
        <taxon>Sphingobacteriales</taxon>
        <taxon>Sphingobacteriaceae</taxon>
        <taxon>Sphingobacterium</taxon>
    </lineage>
</organism>
<comment type="similarity">
    <text evidence="1">Belongs to the glycosyltransferase 2 family.</text>
</comment>
<accession>A0A4V3DDF4</accession>
<sequence length="1142" mass="130278">MLEFAHILYQIIIWLFILYSIAVFLIYGWIGLYAYGAVLRYKHENTFTDYNLIATNPNAPRFSIIAPAFNEGKTIVENVRSLLSIYYHNLEIIIVNDGSRDDSIDQLIVAYDLERVSFFIQGMIPTKEVRGIYRSKNPAFKKLLVVDKVNGGKADALNVGVNISSGEYIVCIDVDCVLEQDAVLKLAKPFLEQTNKRVIACGGVIRLANNCQIENGKVVQVNLPKSWLGRTQALEYIRAFVLGRMAWSRASGLILISGAFGAFDKEIVLACGGYDSKTVGEDMELVVRMRRYMEEHRLLYEVVNIPDPLCWTEVPETKEVLRKQRNRWMRGTMETLWKHRKLLFNPRYGRLGMVSMPYWFLFEFLGPLVEFTGYFIFLVFLILGIVNWPFFFALFALVVSSGILYSIYAVLIDLVGHQVYTKSKDLSKLIATAILEPFYFHPIVVKAGVRGAVDYFRNKHGWGEMTRQGFQQGMEGKSWGQQVRLQLHDALRNYVPMAMVFLLFYVLAVGVERWWYGYNFVQLASFPIGWNLFIDNLYLGFQFVAGGGLIYLLLSFLSRSFARGFAIVYFSFIVLMQFVLFLYFSESRNLLGADMYYYSAIEMKQILDASGMLSWTNIGLLISLILLIAIPLWGSSKWRTKNLYVGLILLILGVVTCFVPLKLLLGKSPSSEEFVENAERSKLRYFLYSNVSNYLEGHPEIASVLGQESTDLVGRDGDLPFLRGEDTKDILGPYFNQAPTAPNLVIIIVEGLGHAYSSPSGYIGCFTPFIDSLSQQSLYWPNNLSTSGRTFSVLPSLMGSLPFAIHGFLEQEVLPNHFNLFNVLKKNGFHTGFYYGGNSDFDFMKKFMAYSQVDTLVDQWAFASPYRKLPGNGGESWGYEDQAVFTKNLETQKVTSQPYLNVLLTLSTHNPFMINNAAHYELMFDRRVVQADLSLDNKKWARENKKQLVSVLNLDDALRAFFEAYKKRPDFKNTLFLITGDHAMPEVPLQSKIDRYHVPLLIYSPLLKSAHTFKNTVSHFDVTPSLLAYYRNNYQLHTPEQVTWIGRGLSEGPSNRSVGMAMMQSKNQLIDFVYGNYHLSDGHLYKLDAKLGEEPLSDAAIQEVVTHRFDAFKRANRIFYTRKEVIPDSVYAGYFEKAISKH</sequence>
<feature type="domain" description="Sulfatase N-terminal" evidence="5">
    <location>
        <begin position="742"/>
        <end position="1028"/>
    </location>
</feature>
<keyword evidence="4" id="KW-0812">Transmembrane</keyword>
<feature type="transmembrane region" description="Helical" evidence="4">
    <location>
        <begin position="358"/>
        <end position="385"/>
    </location>
</feature>
<dbReference type="AlphaFoldDB" id="A0A4V3DDF4"/>
<dbReference type="OrthoDB" id="9766299at2"/>
<dbReference type="PANTHER" id="PTHR43630">
    <property type="entry name" value="POLY-BETA-1,6-N-ACETYL-D-GLUCOSAMINE SYNTHASE"/>
    <property type="match status" value="1"/>
</dbReference>
<name>A0A4V3DDF4_9SPHI</name>
<feature type="transmembrane region" description="Helical" evidence="4">
    <location>
        <begin position="391"/>
        <end position="415"/>
    </location>
</feature>
<keyword evidence="4" id="KW-0472">Membrane</keyword>
<dbReference type="InterPro" id="IPR000917">
    <property type="entry name" value="Sulfatase_N"/>
</dbReference>
<dbReference type="EMBL" id="SNYV01000015">
    <property type="protein sequence ID" value="TDQ76304.1"/>
    <property type="molecule type" value="Genomic_DNA"/>
</dbReference>
<dbReference type="SUPFAM" id="SSF53649">
    <property type="entry name" value="Alkaline phosphatase-like"/>
    <property type="match status" value="1"/>
</dbReference>
<keyword evidence="3 6" id="KW-0808">Transferase</keyword>
<feature type="transmembrane region" description="Helical" evidence="4">
    <location>
        <begin position="494"/>
        <end position="516"/>
    </location>
</feature>
<dbReference type="CDD" id="cd16015">
    <property type="entry name" value="LTA_synthase"/>
    <property type="match status" value="1"/>
</dbReference>
<evidence type="ECO:0000256" key="4">
    <source>
        <dbReference type="SAM" id="Phobius"/>
    </source>
</evidence>
<dbReference type="CDD" id="cd06423">
    <property type="entry name" value="CESA_like"/>
    <property type="match status" value="1"/>
</dbReference>
<evidence type="ECO:0000313" key="7">
    <source>
        <dbReference type="Proteomes" id="UP000295292"/>
    </source>
</evidence>
<proteinExistence type="inferred from homology"/>
<feature type="transmembrane region" description="Helical" evidence="4">
    <location>
        <begin position="644"/>
        <end position="665"/>
    </location>
</feature>
<dbReference type="Gene3D" id="3.90.550.10">
    <property type="entry name" value="Spore Coat Polysaccharide Biosynthesis Protein SpsA, Chain A"/>
    <property type="match status" value="1"/>
</dbReference>
<evidence type="ECO:0000256" key="3">
    <source>
        <dbReference type="ARBA" id="ARBA00022679"/>
    </source>
</evidence>
<dbReference type="PANTHER" id="PTHR43630:SF1">
    <property type="entry name" value="POLY-BETA-1,6-N-ACETYL-D-GLUCOSAMINE SYNTHASE"/>
    <property type="match status" value="1"/>
</dbReference>
<evidence type="ECO:0000313" key="6">
    <source>
        <dbReference type="EMBL" id="TDQ76304.1"/>
    </source>
</evidence>
<feature type="transmembrane region" description="Helical" evidence="4">
    <location>
        <begin position="12"/>
        <end position="35"/>
    </location>
</feature>
<protein>
    <submittedName>
        <fullName evidence="6">Cellulose synthase/poly-beta-1,6-N-acetylglucosamine synthase-like glycosyltransferase</fullName>
    </submittedName>
</protein>
<feature type="transmembrane region" description="Helical" evidence="4">
    <location>
        <begin position="536"/>
        <end position="554"/>
    </location>
</feature>
<comment type="caution">
    <text evidence="6">The sequence shown here is derived from an EMBL/GenBank/DDBJ whole genome shotgun (WGS) entry which is preliminary data.</text>
</comment>
<dbReference type="Gene3D" id="3.40.720.10">
    <property type="entry name" value="Alkaline Phosphatase, subunit A"/>
    <property type="match status" value="1"/>
</dbReference>